<feature type="transmembrane region" description="Helical" evidence="1">
    <location>
        <begin position="139"/>
        <end position="158"/>
    </location>
</feature>
<dbReference type="CDD" id="cd01949">
    <property type="entry name" value="GGDEF"/>
    <property type="match status" value="1"/>
</dbReference>
<dbReference type="GO" id="GO:0052621">
    <property type="term" value="F:diguanylate cyclase activity"/>
    <property type="evidence" value="ECO:0007669"/>
    <property type="project" value="TreeGrafter"/>
</dbReference>
<evidence type="ECO:0000256" key="1">
    <source>
        <dbReference type="SAM" id="Phobius"/>
    </source>
</evidence>
<dbReference type="RefSeq" id="WP_166739485.1">
    <property type="nucleotide sequence ID" value="NZ_CP038012.1"/>
</dbReference>
<dbReference type="EMBL" id="UGYZ01000002">
    <property type="protein sequence ID" value="SUJ07873.1"/>
    <property type="molecule type" value="Genomic_DNA"/>
</dbReference>
<keyword evidence="1" id="KW-0812">Transmembrane</keyword>
<name>A0A380BXV5_SPOPA</name>
<feature type="transmembrane region" description="Helical" evidence="1">
    <location>
        <begin position="205"/>
        <end position="223"/>
    </location>
</feature>
<reference evidence="3 4" key="1">
    <citation type="submission" date="2018-06" db="EMBL/GenBank/DDBJ databases">
        <authorList>
            <consortium name="Pathogen Informatics"/>
            <person name="Doyle S."/>
        </authorList>
    </citation>
    <scope>NUCLEOTIDE SEQUENCE [LARGE SCALE GENOMIC DNA]</scope>
    <source>
        <strain evidence="4">ATCC 11859 / DSM 33 / NCIB 8841 / NCTC 4822</strain>
    </source>
</reference>
<dbReference type="PANTHER" id="PTHR45138:SF9">
    <property type="entry name" value="DIGUANYLATE CYCLASE DGCM-RELATED"/>
    <property type="match status" value="1"/>
</dbReference>
<proteinExistence type="predicted"/>
<feature type="transmembrane region" description="Helical" evidence="1">
    <location>
        <begin position="67"/>
        <end position="94"/>
    </location>
</feature>
<evidence type="ECO:0000259" key="2">
    <source>
        <dbReference type="PROSITE" id="PS50887"/>
    </source>
</evidence>
<feature type="transmembrane region" description="Helical" evidence="1">
    <location>
        <begin position="12"/>
        <end position="31"/>
    </location>
</feature>
<dbReference type="GO" id="GO:1902201">
    <property type="term" value="P:negative regulation of bacterial-type flagellum-dependent cell motility"/>
    <property type="evidence" value="ECO:0007669"/>
    <property type="project" value="TreeGrafter"/>
</dbReference>
<dbReference type="Gene3D" id="3.30.450.40">
    <property type="match status" value="1"/>
</dbReference>
<feature type="domain" description="GGDEF" evidence="2">
    <location>
        <begin position="426"/>
        <end position="568"/>
    </location>
</feature>
<protein>
    <submittedName>
        <fullName evidence="3">Stalked cell differentiation-controlling protein</fullName>
    </submittedName>
</protein>
<evidence type="ECO:0000313" key="3">
    <source>
        <dbReference type="EMBL" id="SUJ07873.1"/>
    </source>
</evidence>
<dbReference type="PANTHER" id="PTHR45138">
    <property type="entry name" value="REGULATORY COMPONENTS OF SENSORY TRANSDUCTION SYSTEM"/>
    <property type="match status" value="1"/>
</dbReference>
<sequence length="583" mass="67648">MAVSKKQQVLMGLLWVVIFPLVSYISYSSFLINKINWTNLILLFALLLIMMLLPIKFRNVSVSFERWITFTIFFQYGLFVEFVFIQAAMFFLLFAEKSSLPINHKFFVNSIIFSITSFVSAYIFYASGGTIDALKFKETIMYALLYAVIYTIVNNLLLKIYFALNKRTYSLYSKEATWDYMLTLIMIPFSISHYFLDNHFGNQSLLLIGIPILIVLLTIRMYTNSNSLYDQLSSAAEIGHELADQLLFDEVIQTFLEKLKDVVPYHQAYIVDFRSERSLFPLMGYEHGKITKHVKEIVFLEEKTEDDGLNMEHIRIYTNKKEMQGLQTIQFSDEVETVLTAPIIRNKITEGFLIITSKNRNACSTSFIDMIEILTGYFAVSLEKARYFENKLRKSERCGLTKLHNYRYLDRKLDENVVSFHLQKMEELSLIILDIDYFKKINDQYGHESGNQILLKLANLLRTYQSEQDIIARYGGEEFVFILPNCSKREALKIAEKMRKEVAQTAFEIRPDLSSNTEVIKINITISLGVASIPNDALSAREIMRKADRALYIYAKQAGRNKVGVLENQRNYERTKTQTLPIV</sequence>
<dbReference type="AlphaFoldDB" id="A0A380BXV5"/>
<dbReference type="InterPro" id="IPR050469">
    <property type="entry name" value="Diguanylate_Cyclase"/>
</dbReference>
<keyword evidence="4" id="KW-1185">Reference proteome</keyword>
<dbReference type="Gene3D" id="3.30.70.270">
    <property type="match status" value="1"/>
</dbReference>
<dbReference type="InterPro" id="IPR029787">
    <property type="entry name" value="Nucleotide_cyclase"/>
</dbReference>
<dbReference type="FunFam" id="3.30.70.270:FF:000001">
    <property type="entry name" value="Diguanylate cyclase domain protein"/>
    <property type="match status" value="1"/>
</dbReference>
<accession>A0A380BXV5</accession>
<feature type="transmembrane region" description="Helical" evidence="1">
    <location>
        <begin position="106"/>
        <end position="127"/>
    </location>
</feature>
<dbReference type="InterPro" id="IPR043128">
    <property type="entry name" value="Rev_trsase/Diguanyl_cyclase"/>
</dbReference>
<dbReference type="NCBIfam" id="TIGR00254">
    <property type="entry name" value="GGDEF"/>
    <property type="match status" value="1"/>
</dbReference>
<dbReference type="SMART" id="SM00267">
    <property type="entry name" value="GGDEF"/>
    <property type="match status" value="1"/>
</dbReference>
<dbReference type="GO" id="GO:0043709">
    <property type="term" value="P:cell adhesion involved in single-species biofilm formation"/>
    <property type="evidence" value="ECO:0007669"/>
    <property type="project" value="TreeGrafter"/>
</dbReference>
<dbReference type="InterPro" id="IPR000160">
    <property type="entry name" value="GGDEF_dom"/>
</dbReference>
<keyword evidence="1" id="KW-1133">Transmembrane helix</keyword>
<dbReference type="Pfam" id="PF00990">
    <property type="entry name" value="GGDEF"/>
    <property type="match status" value="1"/>
</dbReference>
<dbReference type="Proteomes" id="UP000254519">
    <property type="component" value="Unassembled WGS sequence"/>
</dbReference>
<dbReference type="SUPFAM" id="SSF55781">
    <property type="entry name" value="GAF domain-like"/>
    <property type="match status" value="1"/>
</dbReference>
<organism evidence="3 4">
    <name type="scientific">Sporosarcina pasteurii</name>
    <name type="common">Bacillus pasteurii</name>
    <dbReference type="NCBI Taxonomy" id="1474"/>
    <lineage>
        <taxon>Bacteria</taxon>
        <taxon>Bacillati</taxon>
        <taxon>Bacillota</taxon>
        <taxon>Bacilli</taxon>
        <taxon>Bacillales</taxon>
        <taxon>Caryophanaceae</taxon>
        <taxon>Sporosarcina</taxon>
    </lineage>
</organism>
<dbReference type="InterPro" id="IPR029016">
    <property type="entry name" value="GAF-like_dom_sf"/>
</dbReference>
<dbReference type="SUPFAM" id="SSF55073">
    <property type="entry name" value="Nucleotide cyclase"/>
    <property type="match status" value="1"/>
</dbReference>
<feature type="transmembrane region" description="Helical" evidence="1">
    <location>
        <begin position="37"/>
        <end position="55"/>
    </location>
</feature>
<evidence type="ECO:0000313" key="4">
    <source>
        <dbReference type="Proteomes" id="UP000254519"/>
    </source>
</evidence>
<gene>
    <name evidence="3" type="primary">pleD_1</name>
    <name evidence="3" type="ORF">NCTC4822_01830</name>
</gene>
<keyword evidence="1" id="KW-0472">Membrane</keyword>
<dbReference type="GO" id="GO:0005886">
    <property type="term" value="C:plasma membrane"/>
    <property type="evidence" value="ECO:0007669"/>
    <property type="project" value="TreeGrafter"/>
</dbReference>
<dbReference type="PROSITE" id="PS50887">
    <property type="entry name" value="GGDEF"/>
    <property type="match status" value="1"/>
</dbReference>